<evidence type="ECO:0000313" key="1">
    <source>
        <dbReference type="EMBL" id="KIL58877.1"/>
    </source>
</evidence>
<protein>
    <submittedName>
        <fullName evidence="1">Uncharacterized protein</fullName>
    </submittedName>
</protein>
<sequence length="84" mass="9524">MKRSRFPHNIVFIYYRCRGVTYNFGSRASCGFKWRGVTYCMAVHSHAHGNVATYNEPRRSLGDSHVGLTALDFNVDRGTPHDCG</sequence>
<accession>A0A0C2WC45</accession>
<proteinExistence type="predicted"/>
<keyword evidence="2" id="KW-1185">Reference proteome</keyword>
<evidence type="ECO:0000313" key="2">
    <source>
        <dbReference type="Proteomes" id="UP000054549"/>
    </source>
</evidence>
<dbReference type="AlphaFoldDB" id="A0A0C2WC45"/>
<dbReference type="HOGENOM" id="CLU_2526953_0_0_1"/>
<dbReference type="InParanoid" id="A0A0C2WC45"/>
<dbReference type="EMBL" id="KN818327">
    <property type="protein sequence ID" value="KIL58877.1"/>
    <property type="molecule type" value="Genomic_DNA"/>
</dbReference>
<organism evidence="1 2">
    <name type="scientific">Amanita muscaria (strain Koide BX008)</name>
    <dbReference type="NCBI Taxonomy" id="946122"/>
    <lineage>
        <taxon>Eukaryota</taxon>
        <taxon>Fungi</taxon>
        <taxon>Dikarya</taxon>
        <taxon>Basidiomycota</taxon>
        <taxon>Agaricomycotina</taxon>
        <taxon>Agaricomycetes</taxon>
        <taxon>Agaricomycetidae</taxon>
        <taxon>Agaricales</taxon>
        <taxon>Pluteineae</taxon>
        <taxon>Amanitaceae</taxon>
        <taxon>Amanita</taxon>
    </lineage>
</organism>
<gene>
    <name evidence="1" type="ORF">M378DRAFT_288876</name>
</gene>
<reference evidence="1 2" key="1">
    <citation type="submission" date="2014-04" db="EMBL/GenBank/DDBJ databases">
        <title>Evolutionary Origins and Diversification of the Mycorrhizal Mutualists.</title>
        <authorList>
            <consortium name="DOE Joint Genome Institute"/>
            <consortium name="Mycorrhizal Genomics Consortium"/>
            <person name="Kohler A."/>
            <person name="Kuo A."/>
            <person name="Nagy L.G."/>
            <person name="Floudas D."/>
            <person name="Copeland A."/>
            <person name="Barry K.W."/>
            <person name="Cichocki N."/>
            <person name="Veneault-Fourrey C."/>
            <person name="LaButti K."/>
            <person name="Lindquist E.A."/>
            <person name="Lipzen A."/>
            <person name="Lundell T."/>
            <person name="Morin E."/>
            <person name="Murat C."/>
            <person name="Riley R."/>
            <person name="Ohm R."/>
            <person name="Sun H."/>
            <person name="Tunlid A."/>
            <person name="Henrissat B."/>
            <person name="Grigoriev I.V."/>
            <person name="Hibbett D.S."/>
            <person name="Martin F."/>
        </authorList>
    </citation>
    <scope>NUCLEOTIDE SEQUENCE [LARGE SCALE GENOMIC DNA]</scope>
    <source>
        <strain evidence="1 2">Koide BX008</strain>
    </source>
</reference>
<dbReference type="Proteomes" id="UP000054549">
    <property type="component" value="Unassembled WGS sequence"/>
</dbReference>
<name>A0A0C2WC45_AMAMK</name>